<feature type="transmembrane region" description="Helical" evidence="2">
    <location>
        <begin position="102"/>
        <end position="121"/>
    </location>
</feature>
<keyword evidence="2" id="KW-0472">Membrane</keyword>
<evidence type="ECO:0000313" key="5">
    <source>
        <dbReference type="Proteomes" id="UP000179441"/>
    </source>
</evidence>
<evidence type="ECO:0000313" key="3">
    <source>
        <dbReference type="EMBL" id="OHU51357.1"/>
    </source>
</evidence>
<evidence type="ECO:0000313" key="6">
    <source>
        <dbReference type="Proteomes" id="UP000180043"/>
    </source>
</evidence>
<dbReference type="Proteomes" id="UP000179441">
    <property type="component" value="Unassembled WGS sequence"/>
</dbReference>
<organism evidence="4 5">
    <name type="scientific">Mycobacteroides chelonae</name>
    <name type="common">Mycobacterium chelonae</name>
    <dbReference type="NCBI Taxonomy" id="1774"/>
    <lineage>
        <taxon>Bacteria</taxon>
        <taxon>Bacillati</taxon>
        <taxon>Actinomycetota</taxon>
        <taxon>Actinomycetes</taxon>
        <taxon>Mycobacteriales</taxon>
        <taxon>Mycobacteriaceae</taxon>
        <taxon>Mycobacteroides</taxon>
    </lineage>
</organism>
<protein>
    <submittedName>
        <fullName evidence="4">Uncharacterized protein</fullName>
    </submittedName>
</protein>
<evidence type="ECO:0000313" key="4">
    <source>
        <dbReference type="EMBL" id="OHU80005.1"/>
    </source>
</evidence>
<proteinExistence type="predicted"/>
<keyword evidence="2" id="KW-1133">Transmembrane helix</keyword>
<sequence length="451" mass="47774">MDIKIETPFGGSARITKPDREPSPGGDEPQHTFTVGDLRPRVRALLVLCIAIDGTIVLWLAAKNATLTQNAWDLLGTALLLAIGITCALAIGGIVKYRHSSVLTPLASQVFVICLAAYVWLLDLRSPASQLGGITGVALALGAVALCWVLYLSRYAAGALTRTGIAVVALFPLIGLVQFWIQNEYMTHSSLPLIDVQTELTPVGSTGPIIHVLAKTTYHNRGSFRVDVPATLTRVVVYPKGTPAEPPTPENVAGHLNALGSQFGDYRETPAMSAQARLIYAGSSGGAGGAFLAPGSTNQGSTIIDIDSRTVRLAVIKVTLIAVTHRSVKETRTCYPPQVALGEDVIGFLRESTLVHDFLGGKALCTETQFASRGVIEELVSDHPVLRIFTMVYASGATTPILLPFFGTQESLDNPLSSTKASTIIENANPSGMFGSSAEYAPSDADVRPSP</sequence>
<keyword evidence="5" id="KW-1185">Reference proteome</keyword>
<gene>
    <name evidence="3" type="ORF">BKG82_22345</name>
    <name evidence="4" type="ORF">BKG84_18040</name>
</gene>
<dbReference type="EMBL" id="MLIQ01000023">
    <property type="protein sequence ID" value="OHU51357.1"/>
    <property type="molecule type" value="Genomic_DNA"/>
</dbReference>
<dbReference type="EMBL" id="MLIS01000001">
    <property type="protein sequence ID" value="OHU80005.1"/>
    <property type="molecule type" value="Genomic_DNA"/>
</dbReference>
<keyword evidence="2" id="KW-0812">Transmembrane</keyword>
<comment type="caution">
    <text evidence="4">The sequence shown here is derived from an EMBL/GenBank/DDBJ whole genome shotgun (WGS) entry which is preliminary data.</text>
</comment>
<feature type="transmembrane region" description="Helical" evidence="2">
    <location>
        <begin position="164"/>
        <end position="181"/>
    </location>
</feature>
<dbReference type="RefSeq" id="WP_057966868.1">
    <property type="nucleotide sequence ID" value="NZ_CP050145.1"/>
</dbReference>
<accession>A0A1S1MD94</accession>
<dbReference type="Proteomes" id="UP000180043">
    <property type="component" value="Unassembled WGS sequence"/>
</dbReference>
<evidence type="ECO:0000256" key="2">
    <source>
        <dbReference type="SAM" id="Phobius"/>
    </source>
</evidence>
<reference evidence="5 6" key="1">
    <citation type="submission" date="2016-10" db="EMBL/GenBank/DDBJ databases">
        <title>Evaluation of Human, Veterinary and Environmental Mycobacterium chelonae Isolates by Core Genome Phylogenomic Analysis, Targeted Gene Comparison, and Anti-microbial Susceptibility Patterns: A Tale of Mistaken Identities.</title>
        <authorList>
            <person name="Fogelson S.B."/>
            <person name="Camus A.C."/>
            <person name="Lorenz W."/>
            <person name="Vasireddy R."/>
            <person name="Vasireddy S."/>
            <person name="Smith T."/>
            <person name="Brown-Elliott B.A."/>
            <person name="Wallace R.J.Jr."/>
            <person name="Hasan N.A."/>
            <person name="Reischl U."/>
            <person name="Sanchez S."/>
        </authorList>
    </citation>
    <scope>NUCLEOTIDE SEQUENCE [LARGE SCALE GENOMIC DNA]</scope>
    <source>
        <strain evidence="3 6">15515</strain>
        <strain evidence="4 5">15518</strain>
    </source>
</reference>
<feature type="transmembrane region" description="Helical" evidence="2">
    <location>
        <begin position="74"/>
        <end position="95"/>
    </location>
</feature>
<evidence type="ECO:0000256" key="1">
    <source>
        <dbReference type="SAM" id="MobiDB-lite"/>
    </source>
</evidence>
<feature type="transmembrane region" description="Helical" evidence="2">
    <location>
        <begin position="44"/>
        <end position="62"/>
    </location>
</feature>
<dbReference type="AlphaFoldDB" id="A0A1S1MD94"/>
<feature type="transmembrane region" description="Helical" evidence="2">
    <location>
        <begin position="133"/>
        <end position="152"/>
    </location>
</feature>
<name>A0A1S1MD94_MYCCH</name>
<feature type="region of interest" description="Disordered" evidence="1">
    <location>
        <begin position="1"/>
        <end position="32"/>
    </location>
</feature>